<feature type="transmembrane region" description="Helical" evidence="1">
    <location>
        <begin position="88"/>
        <end position="115"/>
    </location>
</feature>
<evidence type="ECO:0000313" key="2">
    <source>
        <dbReference type="EMBL" id="AHY69738.1"/>
    </source>
</evidence>
<accession>A0ABC7ZPU4</accession>
<reference evidence="2 3" key="1">
    <citation type="journal article" date="2014" name="Genome Announc.">
        <title>Complete Genome Sequences of Two Escherichia coli O145:H28 Outbreak Strains of Food Origin.</title>
        <authorList>
            <person name="Cooper K.K."/>
            <person name="Mandrell R.E."/>
            <person name="Louie J.W."/>
            <person name="Korlach J."/>
            <person name="Clark T.A."/>
            <person name="Parker C.T."/>
            <person name="Huynh S."/>
            <person name="Chain P.S."/>
            <person name="Ahmed S."/>
            <person name="Carter M.Q."/>
        </authorList>
    </citation>
    <scope>NUCLEOTIDE SEQUENCE [LARGE SCALE GENOMIC DNA]</scope>
    <source>
        <strain evidence="2 3">RM12581</strain>
    </source>
</reference>
<feature type="transmembrane region" description="Helical" evidence="1">
    <location>
        <begin position="58"/>
        <end position="76"/>
    </location>
</feature>
<keyword evidence="1" id="KW-0472">Membrane</keyword>
<evidence type="ECO:0000256" key="1">
    <source>
        <dbReference type="SAM" id="Phobius"/>
    </source>
</evidence>
<dbReference type="AlphaFoldDB" id="A0ABC7ZPU4"/>
<feature type="transmembrane region" description="Helical" evidence="1">
    <location>
        <begin position="20"/>
        <end position="46"/>
    </location>
</feature>
<gene>
    <name evidence="2" type="ORF">ECRM12581_6040</name>
</gene>
<dbReference type="EMBL" id="CP007136">
    <property type="protein sequence ID" value="AHY69738.1"/>
    <property type="molecule type" value="Genomic_DNA"/>
</dbReference>
<proteinExistence type="predicted"/>
<sequence length="245" mass="28949">MYLHTYQHNDRLPPQKHDKGIIMEFSVIFFWVITGLITILFLKSIITDLIKNLNKTDIALYILAFLSAGYTFQYIYNDNIFSELWGVGLFVTLIVLNIVFNLFFRLLFILSKMILMSRHIRKMQKKLKQTSVPDFICYSIEKHNKYPIYVLHMPSNNIIEIGYNIINTDLVIGEKIHFRTLSNRSLYFNLTQPPLIATIKDDVFCTLHDYYNHNNETKSTIDNYISKIKDNHNTPWLLNNENVQE</sequence>
<organism evidence="2 3">
    <name type="scientific">Escherichia coli O145:H28 (strain RM12581)</name>
    <dbReference type="NCBI Taxonomy" id="1248823"/>
    <lineage>
        <taxon>Bacteria</taxon>
        <taxon>Pseudomonadati</taxon>
        <taxon>Pseudomonadota</taxon>
        <taxon>Gammaproteobacteria</taxon>
        <taxon>Enterobacterales</taxon>
        <taxon>Enterobacteriaceae</taxon>
        <taxon>Escherichia</taxon>
    </lineage>
</organism>
<keyword evidence="1" id="KW-1133">Transmembrane helix</keyword>
<keyword evidence="1" id="KW-0812">Transmembrane</keyword>
<protein>
    <submittedName>
        <fullName evidence="2">Uncharacterized protein</fullName>
    </submittedName>
</protein>
<evidence type="ECO:0000313" key="3">
    <source>
        <dbReference type="Proteomes" id="UP000025231"/>
    </source>
</evidence>
<name>A0ABC7ZPU4_ECOLR</name>
<dbReference type="Proteomes" id="UP000025231">
    <property type="component" value="Chromosome"/>
</dbReference>